<evidence type="ECO:0000313" key="2">
    <source>
        <dbReference type="Proteomes" id="UP000325577"/>
    </source>
</evidence>
<accession>A0A5J5BUT9</accession>
<dbReference type="SUPFAM" id="SSF140990">
    <property type="entry name" value="FtsH protease domain-like"/>
    <property type="match status" value="1"/>
</dbReference>
<dbReference type="GO" id="GO:0005524">
    <property type="term" value="F:ATP binding"/>
    <property type="evidence" value="ECO:0007669"/>
    <property type="project" value="InterPro"/>
</dbReference>
<gene>
    <name evidence="1" type="ORF">F0562_019860</name>
</gene>
<protein>
    <recommendedName>
        <fullName evidence="3">Peptidase M41 domain-containing protein</fullName>
    </recommendedName>
</protein>
<sequence length="336" mass="37640">MYFALHHSAFRPEFPAAGGLVLAKLKEPDAIRRGRALKRVDRELSKGNFRAALSLVKQLQGKPGGLRGFGAAKQVPRRMSSLDELKFSGINISSLEPLVDPILDSVERSIQFASSDEVSLLGLESLMHDESYDSLCEDHLMCMQVRHPFPSPALQYWQKTNEKHEAGHFLVGYLLGVLPKRYRVPSIDALRQDKLAGGRVEFLGFEFLREVDTEKISQKKFSKGNLYDRANKGKISSKTLNRFLCVILGGLAAEHLVFGYSEGLHSDVEKLDRVLKWLGFTESEADSQVRWATLNTVLILGRHREARSRLAEAMALGRSVGFCIDTIEKSLNDVEI</sequence>
<dbReference type="EMBL" id="CM018033">
    <property type="protein sequence ID" value="KAA8545041.1"/>
    <property type="molecule type" value="Genomic_DNA"/>
</dbReference>
<dbReference type="OrthoDB" id="66620at2759"/>
<dbReference type="GO" id="GO:0006508">
    <property type="term" value="P:proteolysis"/>
    <property type="evidence" value="ECO:0007669"/>
    <property type="project" value="InterPro"/>
</dbReference>
<dbReference type="InterPro" id="IPR037219">
    <property type="entry name" value="Peptidase_M41-like"/>
</dbReference>
<evidence type="ECO:0000313" key="1">
    <source>
        <dbReference type="EMBL" id="KAA8545041.1"/>
    </source>
</evidence>
<evidence type="ECO:0008006" key="3">
    <source>
        <dbReference type="Google" id="ProtNLM"/>
    </source>
</evidence>
<name>A0A5J5BUT9_9ASTE</name>
<dbReference type="GO" id="GO:0004222">
    <property type="term" value="F:metalloendopeptidase activity"/>
    <property type="evidence" value="ECO:0007669"/>
    <property type="project" value="InterPro"/>
</dbReference>
<keyword evidence="2" id="KW-1185">Reference proteome</keyword>
<dbReference type="Gene3D" id="1.20.58.760">
    <property type="entry name" value="Peptidase M41"/>
    <property type="match status" value="1"/>
</dbReference>
<dbReference type="AlphaFoldDB" id="A0A5J5BUT9"/>
<dbReference type="PANTHER" id="PTHR33471:SF4">
    <property type="entry name" value="T22H22.11 PROTEIN"/>
    <property type="match status" value="1"/>
</dbReference>
<dbReference type="GO" id="GO:0004176">
    <property type="term" value="F:ATP-dependent peptidase activity"/>
    <property type="evidence" value="ECO:0007669"/>
    <property type="project" value="InterPro"/>
</dbReference>
<reference evidence="1 2" key="1">
    <citation type="submission" date="2019-09" db="EMBL/GenBank/DDBJ databases">
        <title>A chromosome-level genome assembly of the Chinese tupelo Nyssa sinensis.</title>
        <authorList>
            <person name="Yang X."/>
            <person name="Kang M."/>
            <person name="Yang Y."/>
            <person name="Xiong H."/>
            <person name="Wang M."/>
            <person name="Zhang Z."/>
            <person name="Wang Z."/>
            <person name="Wu H."/>
            <person name="Ma T."/>
            <person name="Liu J."/>
            <person name="Xi Z."/>
        </authorList>
    </citation>
    <scope>NUCLEOTIDE SEQUENCE [LARGE SCALE GENOMIC DNA]</scope>
    <source>
        <strain evidence="1">J267</strain>
        <tissue evidence="1">Leaf</tissue>
    </source>
</reference>
<dbReference type="Proteomes" id="UP000325577">
    <property type="component" value="Linkage Group LG10"/>
</dbReference>
<dbReference type="PANTHER" id="PTHR33471">
    <property type="entry name" value="ATP-DEPENDENT ZINC METALLOPROTEASE-RELATED"/>
    <property type="match status" value="1"/>
</dbReference>
<organism evidence="1 2">
    <name type="scientific">Nyssa sinensis</name>
    <dbReference type="NCBI Taxonomy" id="561372"/>
    <lineage>
        <taxon>Eukaryota</taxon>
        <taxon>Viridiplantae</taxon>
        <taxon>Streptophyta</taxon>
        <taxon>Embryophyta</taxon>
        <taxon>Tracheophyta</taxon>
        <taxon>Spermatophyta</taxon>
        <taxon>Magnoliopsida</taxon>
        <taxon>eudicotyledons</taxon>
        <taxon>Gunneridae</taxon>
        <taxon>Pentapetalae</taxon>
        <taxon>asterids</taxon>
        <taxon>Cornales</taxon>
        <taxon>Nyssaceae</taxon>
        <taxon>Nyssa</taxon>
    </lineage>
</organism>
<proteinExistence type="predicted"/>